<name>A0A426XM85_ENSVE</name>
<gene>
    <name evidence="1" type="ORF">B296_00008018</name>
</gene>
<reference evidence="1 2" key="1">
    <citation type="journal article" date="2014" name="Agronomy (Basel)">
        <title>A Draft Genome Sequence for Ensete ventricosum, the Drought-Tolerant Tree Against Hunger.</title>
        <authorList>
            <person name="Harrison J."/>
            <person name="Moore K.A."/>
            <person name="Paszkiewicz K."/>
            <person name="Jones T."/>
            <person name="Grant M."/>
            <person name="Ambacheew D."/>
            <person name="Muzemil S."/>
            <person name="Studholme D.J."/>
        </authorList>
    </citation>
    <scope>NUCLEOTIDE SEQUENCE [LARGE SCALE GENOMIC DNA]</scope>
</reference>
<comment type="caution">
    <text evidence="1">The sequence shown here is derived from an EMBL/GenBank/DDBJ whole genome shotgun (WGS) entry which is preliminary data.</text>
</comment>
<organism evidence="1 2">
    <name type="scientific">Ensete ventricosum</name>
    <name type="common">Abyssinian banana</name>
    <name type="synonym">Musa ensete</name>
    <dbReference type="NCBI Taxonomy" id="4639"/>
    <lineage>
        <taxon>Eukaryota</taxon>
        <taxon>Viridiplantae</taxon>
        <taxon>Streptophyta</taxon>
        <taxon>Embryophyta</taxon>
        <taxon>Tracheophyta</taxon>
        <taxon>Spermatophyta</taxon>
        <taxon>Magnoliopsida</taxon>
        <taxon>Liliopsida</taxon>
        <taxon>Zingiberales</taxon>
        <taxon>Musaceae</taxon>
        <taxon>Ensete</taxon>
    </lineage>
</organism>
<evidence type="ECO:0000313" key="2">
    <source>
        <dbReference type="Proteomes" id="UP000287651"/>
    </source>
</evidence>
<accession>A0A426XM85</accession>
<sequence length="78" mass="9034">MHWVDTVRNSPGVHRELAEGIESLLGWRKGVHQKKPETHRKIVGGSRKAYWERCSGISPEFARMFDFWLQKSKATKGL</sequence>
<evidence type="ECO:0000313" key="1">
    <source>
        <dbReference type="EMBL" id="RRT40535.1"/>
    </source>
</evidence>
<dbReference type="EMBL" id="AMZH03019305">
    <property type="protein sequence ID" value="RRT40535.1"/>
    <property type="molecule type" value="Genomic_DNA"/>
</dbReference>
<dbReference type="AlphaFoldDB" id="A0A426XM85"/>
<proteinExistence type="predicted"/>
<protein>
    <submittedName>
        <fullName evidence="1">Uncharacterized protein</fullName>
    </submittedName>
</protein>
<dbReference type="Proteomes" id="UP000287651">
    <property type="component" value="Unassembled WGS sequence"/>
</dbReference>